<name>A0A2J0U731_STEMA</name>
<dbReference type="PANTHER" id="PTHR43656">
    <property type="entry name" value="BINDING OXIDOREDUCTASE, PUTATIVE (AFU_ORTHOLOGUE AFUA_2G08260)-RELATED"/>
    <property type="match status" value="1"/>
</dbReference>
<dbReference type="CDD" id="cd04735">
    <property type="entry name" value="OYE_like_4_FMN"/>
    <property type="match status" value="1"/>
</dbReference>
<dbReference type="EMBL" id="NEQV01000007">
    <property type="protein sequence ID" value="PJL24773.1"/>
    <property type="molecule type" value="Genomic_DNA"/>
</dbReference>
<reference evidence="4 5" key="1">
    <citation type="journal article" date="2017" name="Front. Microbiol.">
        <title>Double-Face Meets the Bacterial World: The Opportunistic Pathogen Stenotrophomonas maltophilia.</title>
        <authorList>
            <person name="Lira F."/>
            <person name="Berg G."/>
            <person name="Martinez J.L."/>
        </authorList>
    </citation>
    <scope>NUCLEOTIDE SEQUENCE [LARGE SCALE GENOMIC DNA]</scope>
    <source>
        <strain evidence="4 5">EA1</strain>
    </source>
</reference>
<dbReference type="InterPro" id="IPR013785">
    <property type="entry name" value="Aldolase_TIM"/>
</dbReference>
<comment type="caution">
    <text evidence="4">The sequence shown here is derived from an EMBL/GenBank/DDBJ whole genome shotgun (WGS) entry which is preliminary data.</text>
</comment>
<organism evidence="4 5">
    <name type="scientific">Stenotrophomonas maltophilia</name>
    <name type="common">Pseudomonas maltophilia</name>
    <name type="synonym">Xanthomonas maltophilia</name>
    <dbReference type="NCBI Taxonomy" id="40324"/>
    <lineage>
        <taxon>Bacteria</taxon>
        <taxon>Pseudomonadati</taxon>
        <taxon>Pseudomonadota</taxon>
        <taxon>Gammaproteobacteria</taxon>
        <taxon>Lysobacterales</taxon>
        <taxon>Lysobacteraceae</taxon>
        <taxon>Stenotrophomonas</taxon>
        <taxon>Stenotrophomonas maltophilia group</taxon>
    </lineage>
</organism>
<dbReference type="AlphaFoldDB" id="A0A2J0U731"/>
<dbReference type="GO" id="GO:0010181">
    <property type="term" value="F:FMN binding"/>
    <property type="evidence" value="ECO:0007669"/>
    <property type="project" value="InterPro"/>
</dbReference>
<evidence type="ECO:0000313" key="5">
    <source>
        <dbReference type="Proteomes" id="UP000230167"/>
    </source>
</evidence>
<dbReference type="InterPro" id="IPR001155">
    <property type="entry name" value="OxRdtase_FMN_N"/>
</dbReference>
<dbReference type="SUPFAM" id="SSF51395">
    <property type="entry name" value="FMN-linked oxidoreductases"/>
    <property type="match status" value="1"/>
</dbReference>
<keyword evidence="2" id="KW-0560">Oxidoreductase</keyword>
<evidence type="ECO:0000256" key="1">
    <source>
        <dbReference type="ARBA" id="ARBA00022630"/>
    </source>
</evidence>
<evidence type="ECO:0000313" key="4">
    <source>
        <dbReference type="EMBL" id="PJL24773.1"/>
    </source>
</evidence>
<dbReference type="GO" id="GO:0016491">
    <property type="term" value="F:oxidoreductase activity"/>
    <property type="evidence" value="ECO:0007669"/>
    <property type="project" value="UniProtKB-KW"/>
</dbReference>
<keyword evidence="1" id="KW-0285">Flavoprotein</keyword>
<gene>
    <name evidence="4" type="ORF">B9Y64_18835</name>
</gene>
<dbReference type="Pfam" id="PF00724">
    <property type="entry name" value="Oxidored_FMN"/>
    <property type="match status" value="1"/>
</dbReference>
<dbReference type="Gene3D" id="3.20.20.70">
    <property type="entry name" value="Aldolase class I"/>
    <property type="match status" value="1"/>
</dbReference>
<accession>A0A2J0U731</accession>
<dbReference type="InterPro" id="IPR051799">
    <property type="entry name" value="NADH_flavin_oxidoreductase"/>
</dbReference>
<sequence>MNDLLLEPYVFSNGTVLRNRIVMAPMTTWSSNPDQTVSDEELSYYRERVQGVGLVLTGCTQVQANGVGFSDEFASHDDQFIPSLRKLAQAAKSGGAPAVLQIFHAGNKAVPSLIPEGELVSASAMAAPKGPFNNGEVASRALDPDEILAVIHDFGEATRRAIEAGFDGVELHGAHGFLIQNFLSPLFNHRSDEWGGSLEARMRFPLEVVREVRRVISLRAQRPFLLGYRISPEEPGDGALRVGDALALVDTLIEEGNLDYLHVSLYNVLAGKPLDADDEQTTAELFIERVGGRLPLMAAGELRLPRDARTALDGGLSLAVVGRGLVLDSQWVEKAVAAREGDIVTALDPDAEAVGLKIPAKLFGVIRSNPGWFPARSVATPEAACS</sequence>
<dbReference type="OrthoDB" id="8523426at2"/>
<evidence type="ECO:0000256" key="2">
    <source>
        <dbReference type="ARBA" id="ARBA00023002"/>
    </source>
</evidence>
<feature type="domain" description="NADH:flavin oxidoreductase/NADH oxidase N-terminal" evidence="3">
    <location>
        <begin position="5"/>
        <end position="339"/>
    </location>
</feature>
<dbReference type="RefSeq" id="WP_100442099.1">
    <property type="nucleotide sequence ID" value="NZ_CBCPIZ010000005.1"/>
</dbReference>
<protein>
    <submittedName>
        <fullName evidence="4">NADH:flavin oxidoreductase</fullName>
    </submittedName>
</protein>
<dbReference type="PANTHER" id="PTHR43656:SF2">
    <property type="entry name" value="BINDING OXIDOREDUCTASE, PUTATIVE (AFU_ORTHOLOGUE AFUA_2G08260)-RELATED"/>
    <property type="match status" value="1"/>
</dbReference>
<evidence type="ECO:0000259" key="3">
    <source>
        <dbReference type="Pfam" id="PF00724"/>
    </source>
</evidence>
<dbReference type="Proteomes" id="UP000230167">
    <property type="component" value="Unassembled WGS sequence"/>
</dbReference>
<proteinExistence type="predicted"/>